<keyword evidence="1" id="KW-0732">Signal</keyword>
<dbReference type="Proteomes" id="UP001595528">
    <property type="component" value="Unassembled WGS sequence"/>
</dbReference>
<organism evidence="2 3">
    <name type="scientific">Marinibaculum pumilum</name>
    <dbReference type="NCBI Taxonomy" id="1766165"/>
    <lineage>
        <taxon>Bacteria</taxon>
        <taxon>Pseudomonadati</taxon>
        <taxon>Pseudomonadota</taxon>
        <taxon>Alphaproteobacteria</taxon>
        <taxon>Rhodospirillales</taxon>
        <taxon>Rhodospirillaceae</taxon>
        <taxon>Marinibaculum</taxon>
    </lineage>
</organism>
<feature type="chain" id="PRO_5047460015" description="Secreted protein" evidence="1">
    <location>
        <begin position="21"/>
        <end position="145"/>
    </location>
</feature>
<reference evidence="3" key="1">
    <citation type="journal article" date="2019" name="Int. J. Syst. Evol. Microbiol.">
        <title>The Global Catalogue of Microorganisms (GCM) 10K type strain sequencing project: providing services to taxonomists for standard genome sequencing and annotation.</title>
        <authorList>
            <consortium name="The Broad Institute Genomics Platform"/>
            <consortium name="The Broad Institute Genome Sequencing Center for Infectious Disease"/>
            <person name="Wu L."/>
            <person name="Ma J."/>
        </authorList>
    </citation>
    <scope>NUCLEOTIDE SEQUENCE [LARGE SCALE GENOMIC DNA]</scope>
    <source>
        <strain evidence="3">KCTC 42964</strain>
    </source>
</reference>
<dbReference type="RefSeq" id="WP_379902755.1">
    <property type="nucleotide sequence ID" value="NZ_JBHRTR010000029.1"/>
</dbReference>
<evidence type="ECO:0000313" key="2">
    <source>
        <dbReference type="EMBL" id="MFC3229007.1"/>
    </source>
</evidence>
<evidence type="ECO:0008006" key="4">
    <source>
        <dbReference type="Google" id="ProtNLM"/>
    </source>
</evidence>
<proteinExistence type="predicted"/>
<feature type="signal peptide" evidence="1">
    <location>
        <begin position="1"/>
        <end position="20"/>
    </location>
</feature>
<sequence length="145" mass="15437">MKLHMSVLLVTAALAAPAAAADAPWFLPYAQICSTANHQQARVAVDCRPDGAQPQVQAPNQQPANPGTCQTDVVFPGYNLRFRWPVAGDKSHCLCLDESGKTPQWVSYLQMSARAGPDGWLDRDALDLGAAGKCFTNGAVAGSKR</sequence>
<comment type="caution">
    <text evidence="2">The sequence shown here is derived from an EMBL/GenBank/DDBJ whole genome shotgun (WGS) entry which is preliminary data.</text>
</comment>
<protein>
    <recommendedName>
        <fullName evidence="4">Secreted protein</fullName>
    </recommendedName>
</protein>
<dbReference type="EMBL" id="JBHRTR010000029">
    <property type="protein sequence ID" value="MFC3229007.1"/>
    <property type="molecule type" value="Genomic_DNA"/>
</dbReference>
<keyword evidence="3" id="KW-1185">Reference proteome</keyword>
<gene>
    <name evidence="2" type="ORF">ACFOGJ_17310</name>
</gene>
<name>A0ABV7L405_9PROT</name>
<accession>A0ABV7L405</accession>
<evidence type="ECO:0000256" key="1">
    <source>
        <dbReference type="SAM" id="SignalP"/>
    </source>
</evidence>
<evidence type="ECO:0000313" key="3">
    <source>
        <dbReference type="Proteomes" id="UP001595528"/>
    </source>
</evidence>